<gene>
    <name evidence="1" type="ORF">UFOVP648_20</name>
</gene>
<organism evidence="1">
    <name type="scientific">uncultured Caudovirales phage</name>
    <dbReference type="NCBI Taxonomy" id="2100421"/>
    <lineage>
        <taxon>Viruses</taxon>
        <taxon>Duplodnaviria</taxon>
        <taxon>Heunggongvirae</taxon>
        <taxon>Uroviricota</taxon>
        <taxon>Caudoviricetes</taxon>
        <taxon>Peduoviridae</taxon>
        <taxon>Maltschvirus</taxon>
        <taxon>Maltschvirus maltsch</taxon>
    </lineage>
</organism>
<accession>A0A6J5NBT4</accession>
<dbReference type="EMBL" id="LR796618">
    <property type="protein sequence ID" value="CAB4154625.1"/>
    <property type="molecule type" value="Genomic_DNA"/>
</dbReference>
<evidence type="ECO:0000313" key="1">
    <source>
        <dbReference type="EMBL" id="CAB4154625.1"/>
    </source>
</evidence>
<protein>
    <submittedName>
        <fullName evidence="1">Uncharacterized protein</fullName>
    </submittedName>
</protein>
<reference evidence="1" key="1">
    <citation type="submission" date="2020-04" db="EMBL/GenBank/DDBJ databases">
        <authorList>
            <person name="Chiriac C."/>
            <person name="Salcher M."/>
            <person name="Ghai R."/>
            <person name="Kavagutti S V."/>
        </authorList>
    </citation>
    <scope>NUCLEOTIDE SEQUENCE</scope>
</reference>
<sequence length="161" mass="18752">MSCLINQDIENCLFILNDIQKFYIGDYSSSIEVNYDSTDERIIDISTDINWEQIVFNTISIQTEYDRIDKTFSTLIKIEIDEIENELSLYIVNGKKYVILFIDKNGNCFADGVLPNDNSYKINNIQTEISLEKNLLSFELSKLSNVNIKQIDNNYFIFNNL</sequence>
<name>A0A6J5NBT4_9CAUD</name>
<proteinExistence type="predicted"/>